<dbReference type="Proteomes" id="UP000283576">
    <property type="component" value="Unassembled WGS sequence"/>
</dbReference>
<keyword evidence="1" id="KW-0472">Membrane</keyword>
<proteinExistence type="predicted"/>
<accession>A0A418HSE5</accession>
<organism evidence="2 3">
    <name type="scientific">Staphylococcus gallinarum</name>
    <dbReference type="NCBI Taxonomy" id="1293"/>
    <lineage>
        <taxon>Bacteria</taxon>
        <taxon>Bacillati</taxon>
        <taxon>Bacillota</taxon>
        <taxon>Bacilli</taxon>
        <taxon>Bacillales</taxon>
        <taxon>Staphylococcaceae</taxon>
        <taxon>Staphylococcus</taxon>
    </lineage>
</organism>
<gene>
    <name evidence="2" type="ORF">BUZ01_01905</name>
</gene>
<name>A0A418HSE5_STAGA</name>
<feature type="transmembrane region" description="Helical" evidence="1">
    <location>
        <begin position="156"/>
        <end position="186"/>
    </location>
</feature>
<evidence type="ECO:0000256" key="1">
    <source>
        <dbReference type="SAM" id="Phobius"/>
    </source>
</evidence>
<protein>
    <submittedName>
        <fullName evidence="2">ABC transporter permease</fullName>
    </submittedName>
</protein>
<evidence type="ECO:0000313" key="2">
    <source>
        <dbReference type="EMBL" id="RIL44754.1"/>
    </source>
</evidence>
<feature type="transmembrane region" description="Helical" evidence="1">
    <location>
        <begin position="120"/>
        <end position="144"/>
    </location>
</feature>
<feature type="transmembrane region" description="Helical" evidence="1">
    <location>
        <begin position="206"/>
        <end position="230"/>
    </location>
</feature>
<feature type="transmembrane region" description="Helical" evidence="1">
    <location>
        <begin position="42"/>
        <end position="64"/>
    </location>
</feature>
<evidence type="ECO:0000313" key="3">
    <source>
        <dbReference type="Proteomes" id="UP000283576"/>
    </source>
</evidence>
<reference evidence="2 3" key="1">
    <citation type="journal article" date="2016" name="Front. Microbiol.">
        <title>Comprehensive Phylogenetic Analysis of Bovine Non-aureus Staphylococci Species Based on Whole-Genome Sequencing.</title>
        <authorList>
            <person name="Naushad S."/>
            <person name="Barkema H.W."/>
            <person name="Luby C."/>
            <person name="Condas L.A."/>
            <person name="Nobrega D.B."/>
            <person name="Carson D.A."/>
            <person name="De Buck J."/>
        </authorList>
    </citation>
    <scope>NUCLEOTIDE SEQUENCE [LARGE SCALE GENOMIC DNA]</scope>
    <source>
        <strain evidence="2 3">SNUC 1388</strain>
    </source>
</reference>
<feature type="transmembrane region" description="Helical" evidence="1">
    <location>
        <begin position="17"/>
        <end position="36"/>
    </location>
</feature>
<dbReference type="AlphaFoldDB" id="A0A418HSE5"/>
<comment type="caution">
    <text evidence="2">The sequence shown here is derived from an EMBL/GenBank/DDBJ whole genome shotgun (WGS) entry which is preliminary data.</text>
</comment>
<sequence length="236" mass="27336">MLTTFIKYEHSKFIKSYLYIAPVFLFLLSVVGIYIYRNIPILSSFASTAIILFIILTWITIINFNQDGTNERHILYCQLRSRVRYLNNKILYLFIFSCPLIVLAMVYPIIIGAFDKALTLNLLIIGLIVHCLMSVFGILLGTFVTNTIIKSKKYTWLLTTLIVVIILTKTMLLESLPLLKWILWVFPPIDRFINLLTSDNLQFTNFQFLSAILLAIIYCSCAYIIIKLLFHRTSDL</sequence>
<dbReference type="EMBL" id="QXRZ01000001">
    <property type="protein sequence ID" value="RIL44754.1"/>
    <property type="molecule type" value="Genomic_DNA"/>
</dbReference>
<feature type="transmembrane region" description="Helical" evidence="1">
    <location>
        <begin position="90"/>
        <end position="114"/>
    </location>
</feature>
<keyword evidence="1" id="KW-1133">Transmembrane helix</keyword>
<keyword evidence="1" id="KW-0812">Transmembrane</keyword>